<dbReference type="InterPro" id="IPR021109">
    <property type="entry name" value="Peptidase_aspartic_dom_sf"/>
</dbReference>
<feature type="compositionally biased region" description="Basic and acidic residues" evidence="1">
    <location>
        <begin position="593"/>
        <end position="603"/>
    </location>
</feature>
<protein>
    <recommendedName>
        <fullName evidence="3">Peptidase A1 domain-containing protein</fullName>
    </recommendedName>
</protein>
<evidence type="ECO:0000313" key="5">
    <source>
        <dbReference type="Proteomes" id="UP000308768"/>
    </source>
</evidence>
<proteinExistence type="predicted"/>
<feature type="region of interest" description="Disordered" evidence="1">
    <location>
        <begin position="392"/>
        <end position="492"/>
    </location>
</feature>
<dbReference type="PANTHER" id="PTHR16861">
    <property type="entry name" value="GLYCOPROTEIN 38"/>
    <property type="match status" value="1"/>
</dbReference>
<dbReference type="PANTHER" id="PTHR16861:SF4">
    <property type="entry name" value="SH3 DOMAIN PROTEIN (AFU_ORTHOLOGUE AFUA_1G13610)"/>
    <property type="match status" value="1"/>
</dbReference>
<dbReference type="OrthoDB" id="4074350at2759"/>
<feature type="non-terminal residue" evidence="4">
    <location>
        <position position="1"/>
    </location>
</feature>
<comment type="caution">
    <text evidence="4">The sequence shown here is derived from an EMBL/GenBank/DDBJ whole genome shotgun (WGS) entry which is preliminary data.</text>
</comment>
<feature type="region of interest" description="Disordered" evidence="1">
    <location>
        <begin position="529"/>
        <end position="603"/>
    </location>
</feature>
<dbReference type="AlphaFoldDB" id="A0A4U0WG88"/>
<organism evidence="4 5">
    <name type="scientific">Cryomyces minteri</name>
    <dbReference type="NCBI Taxonomy" id="331657"/>
    <lineage>
        <taxon>Eukaryota</taxon>
        <taxon>Fungi</taxon>
        <taxon>Dikarya</taxon>
        <taxon>Ascomycota</taxon>
        <taxon>Pezizomycotina</taxon>
        <taxon>Dothideomycetes</taxon>
        <taxon>Dothideomycetes incertae sedis</taxon>
        <taxon>Cryomyces</taxon>
    </lineage>
</organism>
<dbReference type="InterPro" id="IPR033121">
    <property type="entry name" value="PEPTIDASE_A1"/>
</dbReference>
<dbReference type="SUPFAM" id="SSF50630">
    <property type="entry name" value="Acid proteases"/>
    <property type="match status" value="1"/>
</dbReference>
<keyword evidence="2" id="KW-1133">Transmembrane helix</keyword>
<feature type="domain" description="Peptidase A1" evidence="3">
    <location>
        <begin position="1"/>
        <end position="313"/>
    </location>
</feature>
<reference evidence="4 5" key="1">
    <citation type="submission" date="2017-03" db="EMBL/GenBank/DDBJ databases">
        <title>Genomes of endolithic fungi from Antarctica.</title>
        <authorList>
            <person name="Coleine C."/>
            <person name="Masonjones S."/>
            <person name="Stajich J.E."/>
        </authorList>
    </citation>
    <scope>NUCLEOTIDE SEQUENCE [LARGE SCALE GENOMIC DNA]</scope>
    <source>
        <strain evidence="4 5">CCFEE 5187</strain>
    </source>
</reference>
<keyword evidence="2" id="KW-0812">Transmembrane</keyword>
<dbReference type="PROSITE" id="PS51767">
    <property type="entry name" value="PEPTIDASE_A1"/>
    <property type="match status" value="1"/>
</dbReference>
<evidence type="ECO:0000256" key="2">
    <source>
        <dbReference type="SAM" id="Phobius"/>
    </source>
</evidence>
<dbReference type="EMBL" id="NAJN01001721">
    <property type="protein sequence ID" value="TKA61547.1"/>
    <property type="molecule type" value="Genomic_DNA"/>
</dbReference>
<gene>
    <name evidence="4" type="ORF">B0A49_09386</name>
</gene>
<evidence type="ECO:0000256" key="1">
    <source>
        <dbReference type="SAM" id="MobiDB-lite"/>
    </source>
</evidence>
<evidence type="ECO:0000259" key="3">
    <source>
        <dbReference type="PROSITE" id="PS51767"/>
    </source>
</evidence>
<name>A0A4U0WG88_9PEZI</name>
<feature type="compositionally biased region" description="Polar residues" evidence="1">
    <location>
        <begin position="433"/>
        <end position="444"/>
    </location>
</feature>
<dbReference type="STRING" id="331657.A0A4U0WG88"/>
<feature type="transmembrane region" description="Helical" evidence="2">
    <location>
        <begin position="353"/>
        <end position="378"/>
    </location>
</feature>
<evidence type="ECO:0000313" key="4">
    <source>
        <dbReference type="EMBL" id="TKA61547.1"/>
    </source>
</evidence>
<dbReference type="Proteomes" id="UP000308768">
    <property type="component" value="Unassembled WGS sequence"/>
</dbReference>
<feature type="compositionally biased region" description="Polar residues" evidence="1">
    <location>
        <begin position="460"/>
        <end position="473"/>
    </location>
</feature>
<keyword evidence="5" id="KW-1185">Reference proteome</keyword>
<dbReference type="Gene3D" id="2.40.70.10">
    <property type="entry name" value="Acid Proteases"/>
    <property type="match status" value="2"/>
</dbReference>
<accession>A0A4U0WG88</accession>
<dbReference type="Pfam" id="PF00026">
    <property type="entry name" value="Asp"/>
    <property type="match status" value="1"/>
</dbReference>
<keyword evidence="2" id="KW-0472">Membrane</keyword>
<sequence length="603" mass="64086">TPEQFVRTFVSTSSQQTWVVLPEGCQSTTNPSSCADARGWDYKINQSSTWETIGLYSLWIERNLGYTGNAQYGYDTVGLGGVGEGGPTLKNMTVGGLAVNDFYLGIFGVNPKPTNFSTGARYRLRSVLASLTLGGYDASRFLSNNLTITFAPNNERDLVVAIQSITTDKSSSGSNTLLPSSSPIFAYIDSTVPQIWLPRSVCQAFEDAFGLVYDSATDLYLFNNTLHQSLVTRNASVTFTLGASLNGGETVDITLPYAAFDLQASSPYRGLANSTAYFPLRRAANDTQYTLGRTFLQEAYLAVDWERANFNVSQCNWVDGVQQHLIAIPALNSTTNGTGGAVSSSSTSSSSGLATGAIVGIVIGVIVVIAALVLLLVLHFRRTRRNAHAAAIAAGKGSIGESDSSDASNAEKVYPKAELDATQTYKGSEMESENNTLLKPSDFSSAGPLGSPRTPRSEATYRNSVVTPDSGPSTPGILSPLSPGFSATPEAGSKRTEIFEMPGDMPKMSEADSKQLTEKQMMVKREALYNGVDPHSLPTTPVENTAKREAVEPGQVVPVSQATAEASGILTPPSEDSSSGSSGGRGRTFSFTKNDDNPNARAT</sequence>